<accession>A0A0E0MKD6</accession>
<sequence length="265" mass="29365">MEAPVKIYCKGDTTLNVTVRGNELRLVRDDPNDESQVCNGVGKLTDDEERPAFALVNRTTGHALVNGRDHELGLAPYSGHVAVELSMLWSLGHPRADGFMEIRTLRDVRYTLDGVHGFVDGGYRLNGIRGIPEHGTIVAIYHSQAMADYAVWKIAPVGHQEPHIERSAFYRHWIQDYNSVGRVTDDQGRRAFALVNNVGSTKRAVLINTKNRQLEMAPCGDCVKLSMLWSLGVQLPGGYSEVRVLRDLSKTLNGINGFVKEGTVL</sequence>
<proteinExistence type="predicted"/>
<dbReference type="Gramene" id="OPUNC12G04910.1">
    <property type="protein sequence ID" value="OPUNC12G04910.1"/>
    <property type="gene ID" value="OPUNC12G04910"/>
</dbReference>
<name>A0A0E0MKD6_ORYPU</name>
<dbReference type="EnsemblPlants" id="OPUNC12G04910.1">
    <property type="protein sequence ID" value="OPUNC12G04910.1"/>
    <property type="gene ID" value="OPUNC12G04910"/>
</dbReference>
<keyword evidence="2" id="KW-1185">Reference proteome</keyword>
<reference evidence="1" key="1">
    <citation type="submission" date="2015-04" db="UniProtKB">
        <authorList>
            <consortium name="EnsemblPlants"/>
        </authorList>
    </citation>
    <scope>IDENTIFICATION</scope>
</reference>
<evidence type="ECO:0000313" key="2">
    <source>
        <dbReference type="Proteomes" id="UP000026962"/>
    </source>
</evidence>
<dbReference type="PANTHER" id="PTHR31257">
    <property type="entry name" value="RICIN B-LIKE LECTIN EULS3"/>
    <property type="match status" value="1"/>
</dbReference>
<dbReference type="PANTHER" id="PTHR31257:SF24">
    <property type="entry name" value="OS12G0184300 PROTEIN"/>
    <property type="match status" value="1"/>
</dbReference>
<organism evidence="1">
    <name type="scientific">Oryza punctata</name>
    <name type="common">Red rice</name>
    <dbReference type="NCBI Taxonomy" id="4537"/>
    <lineage>
        <taxon>Eukaryota</taxon>
        <taxon>Viridiplantae</taxon>
        <taxon>Streptophyta</taxon>
        <taxon>Embryophyta</taxon>
        <taxon>Tracheophyta</taxon>
        <taxon>Spermatophyta</taxon>
        <taxon>Magnoliopsida</taxon>
        <taxon>Liliopsida</taxon>
        <taxon>Poales</taxon>
        <taxon>Poaceae</taxon>
        <taxon>BOP clade</taxon>
        <taxon>Oryzoideae</taxon>
        <taxon>Oryzeae</taxon>
        <taxon>Oryzinae</taxon>
        <taxon>Oryza</taxon>
    </lineage>
</organism>
<evidence type="ECO:0000313" key="1">
    <source>
        <dbReference type="EnsemblPlants" id="OPUNC12G04910.1"/>
    </source>
</evidence>
<dbReference type="AlphaFoldDB" id="A0A0E0MKD6"/>
<reference evidence="1" key="2">
    <citation type="submission" date="2018-05" db="EMBL/GenBank/DDBJ databases">
        <title>OpunRS2 (Oryza punctata Reference Sequence Version 2).</title>
        <authorList>
            <person name="Zhang J."/>
            <person name="Kudrna D."/>
            <person name="Lee S."/>
            <person name="Talag J."/>
            <person name="Welchert J."/>
            <person name="Wing R.A."/>
        </authorList>
    </citation>
    <scope>NUCLEOTIDE SEQUENCE [LARGE SCALE GENOMIC DNA]</scope>
</reference>
<dbReference type="InterPro" id="IPR040249">
    <property type="entry name" value="Ricin_B-like_lectin_EULS3-like"/>
</dbReference>
<protein>
    <submittedName>
        <fullName evidence="1">Uncharacterized protein</fullName>
    </submittedName>
</protein>
<dbReference type="Proteomes" id="UP000026962">
    <property type="component" value="Chromosome 12"/>
</dbReference>
<dbReference type="eggNOG" id="ENOG502R3G3">
    <property type="taxonomic scope" value="Eukaryota"/>
</dbReference>
<dbReference type="HOGENOM" id="CLU_1087259_0_0_1"/>
<dbReference type="STRING" id="4537.A0A0E0MKD6"/>